<reference evidence="1 2" key="1">
    <citation type="submission" date="2024-09" db="EMBL/GenBank/DDBJ databases">
        <title>Nodulacao em especies de Leguminosae Basais da Amazonia e Caracterizacao dos Rizobios e Bacterias Associadas aos Nodulos.</title>
        <authorList>
            <person name="Jambeiro I.C.A."/>
            <person name="Lopes I.S."/>
            <person name="Aguiar E.R.G.R."/>
            <person name="Santos A.F.J."/>
            <person name="Dos Santos J.M.F."/>
            <person name="Gross E."/>
        </authorList>
    </citation>
    <scope>NUCLEOTIDE SEQUENCE [LARGE SCALE GENOMIC DNA]</scope>
    <source>
        <strain evidence="1 2">BRUESC1165</strain>
    </source>
</reference>
<comment type="caution">
    <text evidence="1">The sequence shown here is derived from an EMBL/GenBank/DDBJ whole genome shotgun (WGS) entry which is preliminary data.</text>
</comment>
<name>A0ABV6YBC4_9HYPH</name>
<organism evidence="1 2">
    <name type="scientific">Microvirga arabica</name>
    <dbReference type="NCBI Taxonomy" id="1128671"/>
    <lineage>
        <taxon>Bacteria</taxon>
        <taxon>Pseudomonadati</taxon>
        <taxon>Pseudomonadota</taxon>
        <taxon>Alphaproteobacteria</taxon>
        <taxon>Hyphomicrobiales</taxon>
        <taxon>Methylobacteriaceae</taxon>
        <taxon>Microvirga</taxon>
    </lineage>
</organism>
<sequence length="89" mass="9369">MQGQPESPRIDDFRLERTGDTLVVTFTPDGRSYTFPATESRLSEPSVAPAQANAADYVEDEVRKAATELARLTLTGSPSGDGSGSAPPG</sequence>
<dbReference type="Proteomes" id="UP001593940">
    <property type="component" value="Unassembled WGS sequence"/>
</dbReference>
<proteinExistence type="predicted"/>
<protein>
    <submittedName>
        <fullName evidence="1">Uncharacterized protein</fullName>
    </submittedName>
</protein>
<gene>
    <name evidence="1" type="ORF">ACETIH_16725</name>
</gene>
<dbReference type="RefSeq" id="WP_161725645.1">
    <property type="nucleotide sequence ID" value="NZ_JBHOMY010000047.1"/>
</dbReference>
<accession>A0ABV6YBC4</accession>
<keyword evidence="2" id="KW-1185">Reference proteome</keyword>
<dbReference type="EMBL" id="JBHOMY010000047">
    <property type="protein sequence ID" value="MFC1458312.1"/>
    <property type="molecule type" value="Genomic_DNA"/>
</dbReference>
<evidence type="ECO:0000313" key="2">
    <source>
        <dbReference type="Proteomes" id="UP001593940"/>
    </source>
</evidence>
<evidence type="ECO:0000313" key="1">
    <source>
        <dbReference type="EMBL" id="MFC1458312.1"/>
    </source>
</evidence>